<dbReference type="Proteomes" id="UP001501509">
    <property type="component" value="Unassembled WGS sequence"/>
</dbReference>
<dbReference type="Pfam" id="PF13354">
    <property type="entry name" value="Beta-lactamase2"/>
    <property type="match status" value="1"/>
</dbReference>
<dbReference type="InterPro" id="IPR000871">
    <property type="entry name" value="Beta-lactam_class-A"/>
</dbReference>
<accession>A0ABN3PQD5</accession>
<proteinExistence type="predicted"/>
<feature type="signal peptide" evidence="1">
    <location>
        <begin position="1"/>
        <end position="28"/>
    </location>
</feature>
<dbReference type="EMBL" id="BAAATD010000002">
    <property type="protein sequence ID" value="GAA2590267.1"/>
    <property type="molecule type" value="Genomic_DNA"/>
</dbReference>
<name>A0ABN3PQD5_9ACTN</name>
<keyword evidence="1" id="KW-0732">Signal</keyword>
<dbReference type="PRINTS" id="PR00118">
    <property type="entry name" value="BLACTAMASEA"/>
</dbReference>
<evidence type="ECO:0000259" key="2">
    <source>
        <dbReference type="Pfam" id="PF13354"/>
    </source>
</evidence>
<reference evidence="3 4" key="1">
    <citation type="journal article" date="2019" name="Int. J. Syst. Evol. Microbiol.">
        <title>The Global Catalogue of Microorganisms (GCM) 10K type strain sequencing project: providing services to taxonomists for standard genome sequencing and annotation.</title>
        <authorList>
            <consortium name="The Broad Institute Genomics Platform"/>
            <consortium name="The Broad Institute Genome Sequencing Center for Infectious Disease"/>
            <person name="Wu L."/>
            <person name="Ma J."/>
        </authorList>
    </citation>
    <scope>NUCLEOTIDE SEQUENCE [LARGE SCALE GENOMIC DNA]</scope>
    <source>
        <strain evidence="3 4">JCM 6833</strain>
    </source>
</reference>
<dbReference type="PANTHER" id="PTHR35333:SF3">
    <property type="entry name" value="BETA-LACTAMASE-TYPE TRANSPEPTIDASE FOLD CONTAINING PROTEIN"/>
    <property type="match status" value="1"/>
</dbReference>
<evidence type="ECO:0000313" key="4">
    <source>
        <dbReference type="Proteomes" id="UP001501509"/>
    </source>
</evidence>
<feature type="domain" description="Beta-lactamase class A catalytic" evidence="2">
    <location>
        <begin position="70"/>
        <end position="288"/>
    </location>
</feature>
<dbReference type="Gene3D" id="3.40.710.10">
    <property type="entry name" value="DD-peptidase/beta-lactamase superfamily"/>
    <property type="match status" value="1"/>
</dbReference>
<organism evidence="3 4">
    <name type="scientific">Actinomadura fulvescens</name>
    <dbReference type="NCBI Taxonomy" id="46160"/>
    <lineage>
        <taxon>Bacteria</taxon>
        <taxon>Bacillati</taxon>
        <taxon>Actinomycetota</taxon>
        <taxon>Actinomycetes</taxon>
        <taxon>Streptosporangiales</taxon>
        <taxon>Thermomonosporaceae</taxon>
        <taxon>Actinomadura</taxon>
    </lineage>
</organism>
<keyword evidence="4" id="KW-1185">Reference proteome</keyword>
<dbReference type="PANTHER" id="PTHR35333">
    <property type="entry name" value="BETA-LACTAMASE"/>
    <property type="match status" value="1"/>
</dbReference>
<comment type="caution">
    <text evidence="3">The sequence shown here is derived from an EMBL/GenBank/DDBJ whole genome shotgun (WGS) entry which is preliminary data.</text>
</comment>
<dbReference type="NCBIfam" id="NF033103">
    <property type="entry name" value="bla_class_A"/>
    <property type="match status" value="1"/>
</dbReference>
<feature type="chain" id="PRO_5046532611" evidence="1">
    <location>
        <begin position="29"/>
        <end position="318"/>
    </location>
</feature>
<evidence type="ECO:0000256" key="1">
    <source>
        <dbReference type="SAM" id="SignalP"/>
    </source>
</evidence>
<dbReference type="PROSITE" id="PS51257">
    <property type="entry name" value="PROKAR_LIPOPROTEIN"/>
    <property type="match status" value="1"/>
</dbReference>
<dbReference type="RefSeq" id="WP_344540421.1">
    <property type="nucleotide sequence ID" value="NZ_BAAATD010000002.1"/>
</dbReference>
<dbReference type="SUPFAM" id="SSF56601">
    <property type="entry name" value="beta-lactamase/transpeptidase-like"/>
    <property type="match status" value="1"/>
</dbReference>
<sequence length="318" mass="34449">MRHTRSRRLRVRAGISVMVISTMFTGVACSSQGTTATRSAGSNTRPSTQVDVGQELRKLETSYKGRLGAFAIDTGTGKAVSYRPNERFASDSTFKAPLCGAVLHKARTSDPALLRKNLRWTKDDLVANSPITSNERSLAGGLTVWQLCQATITTSDNTAANLLLKQIGGPAGVTRFYRSLGDRFGRVDRFEPEHSYWKVGDVQGTVTPASMAGTLQKLTLGSALVPQDRQQLLTWMRGNYTGNMHIRAGLPDTWTVGDKTGHGFYYGTGGDIAVVHPPSGAPLIIAIYSHRHAENGKSDPKIFGKVTKVLLRGLGRMS</sequence>
<dbReference type="InterPro" id="IPR045155">
    <property type="entry name" value="Beta-lactam_cat"/>
</dbReference>
<protein>
    <submittedName>
        <fullName evidence="3">Class A beta-lactamase BlaA</fullName>
    </submittedName>
</protein>
<dbReference type="InterPro" id="IPR012338">
    <property type="entry name" value="Beta-lactam/transpept-like"/>
</dbReference>
<gene>
    <name evidence="3" type="primary">blaA</name>
    <name evidence="3" type="ORF">GCM10010411_24040</name>
</gene>
<evidence type="ECO:0000313" key="3">
    <source>
        <dbReference type="EMBL" id="GAA2590267.1"/>
    </source>
</evidence>